<accession>A0A852R9H0</accession>
<dbReference type="RefSeq" id="WP_179726500.1">
    <property type="nucleotide sequence ID" value="NZ_BAABEF010000001.1"/>
</dbReference>
<feature type="region of interest" description="Disordered" evidence="3">
    <location>
        <begin position="135"/>
        <end position="161"/>
    </location>
</feature>
<keyword evidence="5" id="KW-0689">Ribosomal protein</keyword>
<evidence type="ECO:0000256" key="3">
    <source>
        <dbReference type="SAM" id="MobiDB-lite"/>
    </source>
</evidence>
<dbReference type="PROSITE" id="PS51186">
    <property type="entry name" value="GNAT"/>
    <property type="match status" value="1"/>
</dbReference>
<evidence type="ECO:0000256" key="2">
    <source>
        <dbReference type="ARBA" id="ARBA00023315"/>
    </source>
</evidence>
<dbReference type="SUPFAM" id="SSF55729">
    <property type="entry name" value="Acyl-CoA N-acyltransferases (Nat)"/>
    <property type="match status" value="1"/>
</dbReference>
<organism evidence="5 6">
    <name type="scientific">Nocardioides kongjuensis</name>
    <dbReference type="NCBI Taxonomy" id="349522"/>
    <lineage>
        <taxon>Bacteria</taxon>
        <taxon>Bacillati</taxon>
        <taxon>Actinomycetota</taxon>
        <taxon>Actinomycetes</taxon>
        <taxon>Propionibacteriales</taxon>
        <taxon>Nocardioidaceae</taxon>
        <taxon>Nocardioides</taxon>
    </lineage>
</organism>
<keyword evidence="1" id="KW-0808">Transferase</keyword>
<comment type="caution">
    <text evidence="5">The sequence shown here is derived from an EMBL/GenBank/DDBJ whole genome shotgun (WGS) entry which is preliminary data.</text>
</comment>
<keyword evidence="6" id="KW-1185">Reference proteome</keyword>
<reference evidence="5 6" key="1">
    <citation type="submission" date="2020-07" db="EMBL/GenBank/DDBJ databases">
        <title>Sequencing the genomes of 1000 actinobacteria strains.</title>
        <authorList>
            <person name="Klenk H.-P."/>
        </authorList>
    </citation>
    <scope>NUCLEOTIDE SEQUENCE [LARGE SCALE GENOMIC DNA]</scope>
    <source>
        <strain evidence="5 6">DSM 19082</strain>
    </source>
</reference>
<dbReference type="Gene3D" id="3.40.630.30">
    <property type="match status" value="1"/>
</dbReference>
<evidence type="ECO:0000256" key="1">
    <source>
        <dbReference type="ARBA" id="ARBA00022679"/>
    </source>
</evidence>
<dbReference type="GO" id="GO:0005840">
    <property type="term" value="C:ribosome"/>
    <property type="evidence" value="ECO:0007669"/>
    <property type="project" value="UniProtKB-KW"/>
</dbReference>
<feature type="compositionally biased region" description="Basic and acidic residues" evidence="3">
    <location>
        <begin position="135"/>
        <end position="150"/>
    </location>
</feature>
<keyword evidence="5" id="KW-0687">Ribonucleoprotein</keyword>
<protein>
    <submittedName>
        <fullName evidence="5">Ribosomal protein S18 acetylase RimI-like enzyme</fullName>
    </submittedName>
</protein>
<feature type="domain" description="N-acetyltransferase" evidence="4">
    <location>
        <begin position="11"/>
        <end position="155"/>
    </location>
</feature>
<dbReference type="PANTHER" id="PTHR43877">
    <property type="entry name" value="AMINOALKYLPHOSPHONATE N-ACETYLTRANSFERASE-RELATED-RELATED"/>
    <property type="match status" value="1"/>
</dbReference>
<evidence type="ECO:0000313" key="6">
    <source>
        <dbReference type="Proteomes" id="UP000582231"/>
    </source>
</evidence>
<dbReference type="AlphaFoldDB" id="A0A852R9H0"/>
<dbReference type="InterPro" id="IPR016181">
    <property type="entry name" value="Acyl_CoA_acyltransferase"/>
</dbReference>
<proteinExistence type="predicted"/>
<dbReference type="InterPro" id="IPR000182">
    <property type="entry name" value="GNAT_dom"/>
</dbReference>
<name>A0A852R9H0_9ACTN</name>
<keyword evidence="2" id="KW-0012">Acyltransferase</keyword>
<dbReference type="CDD" id="cd04301">
    <property type="entry name" value="NAT_SF"/>
    <property type="match status" value="1"/>
</dbReference>
<dbReference type="EMBL" id="JACCBF010000001">
    <property type="protein sequence ID" value="NYD30221.1"/>
    <property type="molecule type" value="Genomic_DNA"/>
</dbReference>
<dbReference type="GO" id="GO:0016747">
    <property type="term" value="F:acyltransferase activity, transferring groups other than amino-acyl groups"/>
    <property type="evidence" value="ECO:0007669"/>
    <property type="project" value="InterPro"/>
</dbReference>
<dbReference type="InterPro" id="IPR050832">
    <property type="entry name" value="Bact_Acetyltransf"/>
</dbReference>
<sequence>MTPTESPDPGLLLRPAVPDDVPRIAAVQVAARAVAAMPPGIHSPEEVRAYLAANFGTAENWVAETAGQVVGYARFTRTWLNDLYVDPAHQGTGVGGALLDLVKARLGDGFSLWVFEQNTPARAFYAARGLVEREHTDGSGNEERAPDLRMEWPAGSVGGSS</sequence>
<dbReference type="Pfam" id="PF00583">
    <property type="entry name" value="Acetyltransf_1"/>
    <property type="match status" value="1"/>
</dbReference>
<dbReference type="Proteomes" id="UP000582231">
    <property type="component" value="Unassembled WGS sequence"/>
</dbReference>
<gene>
    <name evidence="5" type="ORF">BJ958_001767</name>
</gene>
<evidence type="ECO:0000259" key="4">
    <source>
        <dbReference type="PROSITE" id="PS51186"/>
    </source>
</evidence>
<evidence type="ECO:0000313" key="5">
    <source>
        <dbReference type="EMBL" id="NYD30221.1"/>
    </source>
</evidence>